<dbReference type="EMBL" id="CCYD01000553">
    <property type="protein sequence ID" value="CEG41352.1"/>
    <property type="molecule type" value="Genomic_DNA"/>
</dbReference>
<feature type="compositionally biased region" description="Acidic residues" evidence="1">
    <location>
        <begin position="190"/>
        <end position="202"/>
    </location>
</feature>
<dbReference type="OrthoDB" id="164285at2759"/>
<keyword evidence="2" id="KW-0472">Membrane</keyword>
<evidence type="ECO:0000313" key="4">
    <source>
        <dbReference type="Proteomes" id="UP000054928"/>
    </source>
</evidence>
<dbReference type="RefSeq" id="XP_024577721.1">
    <property type="nucleotide sequence ID" value="XM_024727111.1"/>
</dbReference>
<dbReference type="OMA" id="YRHHEEV"/>
<proteinExistence type="predicted"/>
<name>A0A0P1AKJ2_PLAHL</name>
<keyword evidence="4" id="KW-1185">Reference proteome</keyword>
<evidence type="ECO:0000256" key="1">
    <source>
        <dbReference type="SAM" id="MobiDB-lite"/>
    </source>
</evidence>
<protein>
    <recommendedName>
        <fullName evidence="5">Transmembrane protein</fullName>
    </recommendedName>
</protein>
<evidence type="ECO:0000313" key="3">
    <source>
        <dbReference type="EMBL" id="CEG41352.1"/>
    </source>
</evidence>
<evidence type="ECO:0000256" key="2">
    <source>
        <dbReference type="SAM" id="Phobius"/>
    </source>
</evidence>
<dbReference type="GeneID" id="36406758"/>
<reference evidence="4" key="1">
    <citation type="submission" date="2014-09" db="EMBL/GenBank/DDBJ databases">
        <authorList>
            <person name="Sharma Rahul"/>
            <person name="Thines Marco"/>
        </authorList>
    </citation>
    <scope>NUCLEOTIDE SEQUENCE [LARGE SCALE GENOMIC DNA]</scope>
</reference>
<dbReference type="Proteomes" id="UP000054928">
    <property type="component" value="Unassembled WGS sequence"/>
</dbReference>
<accession>A0A0P1AKJ2</accession>
<keyword evidence="2" id="KW-0812">Transmembrane</keyword>
<feature type="region of interest" description="Disordered" evidence="1">
    <location>
        <begin position="190"/>
        <end position="213"/>
    </location>
</feature>
<feature type="transmembrane region" description="Helical" evidence="2">
    <location>
        <begin position="98"/>
        <end position="118"/>
    </location>
</feature>
<dbReference type="STRING" id="4781.A0A0P1AKJ2"/>
<feature type="transmembrane region" description="Helical" evidence="2">
    <location>
        <begin position="61"/>
        <end position="78"/>
    </location>
</feature>
<evidence type="ECO:0008006" key="5">
    <source>
        <dbReference type="Google" id="ProtNLM"/>
    </source>
</evidence>
<organism evidence="3 4">
    <name type="scientific">Plasmopara halstedii</name>
    <name type="common">Downy mildew of sunflower</name>
    <dbReference type="NCBI Taxonomy" id="4781"/>
    <lineage>
        <taxon>Eukaryota</taxon>
        <taxon>Sar</taxon>
        <taxon>Stramenopiles</taxon>
        <taxon>Oomycota</taxon>
        <taxon>Peronosporomycetes</taxon>
        <taxon>Peronosporales</taxon>
        <taxon>Peronosporaceae</taxon>
        <taxon>Plasmopara</taxon>
    </lineage>
</organism>
<keyword evidence="2" id="KW-1133">Transmembrane helix</keyword>
<dbReference type="AlphaFoldDB" id="A0A0P1AKJ2"/>
<sequence>MVGTELKVAIIAVAVTCYLRPQLLLQSIMGETLDGADIDAFVRVFRGLLTLLSYSLASMRFSWFWVLVVVATLHLTMWGLQLGEDSVFGMSREVEMTMFHFGGVLCFGIVMGISLFGGKHDTKTRFRKRLIAFYKKHNPSKLHDVDDLVEKYELNEELLFQRLHRKYNALAAGPDNHSVMKKIDESEFLYEEAEEEREESDEEKDKLEATPLPTDDEEEELAETMHYMSTSHGAGNGRYDEKFNVVKKKNWSTTTVTARRLEITSYDELDGTPPASPRTAETLAFTHRQSSTLIKDAIEIARRAQRERIECRIATIASKSGDGYAGH</sequence>